<dbReference type="AlphaFoldDB" id="A0A915DPW1"/>
<dbReference type="WBParaSite" id="jg22269">
    <property type="protein sequence ID" value="jg22269"/>
    <property type="gene ID" value="jg22269"/>
</dbReference>
<dbReference type="GO" id="GO:0006062">
    <property type="term" value="P:sorbitol catabolic process"/>
    <property type="evidence" value="ECO:0007669"/>
    <property type="project" value="TreeGrafter"/>
</dbReference>
<dbReference type="PANTHER" id="PTHR43161">
    <property type="entry name" value="SORBITOL DEHYDROGENASE"/>
    <property type="match status" value="1"/>
</dbReference>
<evidence type="ECO:0000256" key="4">
    <source>
        <dbReference type="ARBA" id="ARBA00022833"/>
    </source>
</evidence>
<name>A0A915DPW1_9BILA</name>
<dbReference type="GO" id="GO:0003939">
    <property type="term" value="F:L-iditol 2-dehydrogenase (NAD+) activity"/>
    <property type="evidence" value="ECO:0007669"/>
    <property type="project" value="TreeGrafter"/>
</dbReference>
<keyword evidence="4" id="KW-0862">Zinc</keyword>
<proteinExistence type="inferred from homology"/>
<keyword evidence="7" id="KW-1185">Reference proteome</keyword>
<organism evidence="7 8">
    <name type="scientific">Ditylenchus dipsaci</name>
    <dbReference type="NCBI Taxonomy" id="166011"/>
    <lineage>
        <taxon>Eukaryota</taxon>
        <taxon>Metazoa</taxon>
        <taxon>Ecdysozoa</taxon>
        <taxon>Nematoda</taxon>
        <taxon>Chromadorea</taxon>
        <taxon>Rhabditida</taxon>
        <taxon>Tylenchina</taxon>
        <taxon>Tylenchomorpha</taxon>
        <taxon>Sphaerularioidea</taxon>
        <taxon>Anguinidae</taxon>
        <taxon>Anguininae</taxon>
        <taxon>Ditylenchus</taxon>
    </lineage>
</organism>
<comment type="similarity">
    <text evidence="2">Belongs to the zinc-containing alcohol dehydrogenase family.</text>
</comment>
<accession>A0A915DPW1</accession>
<sequence>MEEGALLEPLNVAVHACRRAKVSIGQSVLVCGAGPIGVLNIITAKAMGAAQVLVTDIDDARLALAKRFGANHILNATQVGGVIMLVGASSDRADLPVTEASTKELDIRGVLRYANCYPTALDMVAKGVVDLKGLTTAHYKLEDSLEAFKRAQKGDVLKVFINCYD</sequence>
<dbReference type="GO" id="GO:0046872">
    <property type="term" value="F:metal ion binding"/>
    <property type="evidence" value="ECO:0007669"/>
    <property type="project" value="UniProtKB-KW"/>
</dbReference>
<protein>
    <submittedName>
        <fullName evidence="8">Alcohol dehydrogenase-like C-terminal domain-containing protein</fullName>
    </submittedName>
</protein>
<comment type="cofactor">
    <cofactor evidence="1">
        <name>Zn(2+)</name>
        <dbReference type="ChEBI" id="CHEBI:29105"/>
    </cofactor>
</comment>
<dbReference type="SUPFAM" id="SSF51735">
    <property type="entry name" value="NAD(P)-binding Rossmann-fold domains"/>
    <property type="match status" value="1"/>
</dbReference>
<dbReference type="InterPro" id="IPR013149">
    <property type="entry name" value="ADH-like_C"/>
</dbReference>
<feature type="domain" description="Alcohol dehydrogenase-like C-terminal" evidence="6">
    <location>
        <begin position="35"/>
        <end position="77"/>
    </location>
</feature>
<dbReference type="Pfam" id="PF00107">
    <property type="entry name" value="ADH_zinc_N"/>
    <property type="match status" value="1"/>
</dbReference>
<evidence type="ECO:0000256" key="2">
    <source>
        <dbReference type="ARBA" id="ARBA00008072"/>
    </source>
</evidence>
<evidence type="ECO:0000256" key="1">
    <source>
        <dbReference type="ARBA" id="ARBA00001947"/>
    </source>
</evidence>
<keyword evidence="5" id="KW-0560">Oxidoreductase</keyword>
<evidence type="ECO:0000259" key="6">
    <source>
        <dbReference type="Pfam" id="PF00107"/>
    </source>
</evidence>
<evidence type="ECO:0000313" key="7">
    <source>
        <dbReference type="Proteomes" id="UP000887574"/>
    </source>
</evidence>
<dbReference type="Gene3D" id="3.90.180.10">
    <property type="entry name" value="Medium-chain alcohol dehydrogenases, catalytic domain"/>
    <property type="match status" value="2"/>
</dbReference>
<evidence type="ECO:0000256" key="5">
    <source>
        <dbReference type="ARBA" id="ARBA00023002"/>
    </source>
</evidence>
<dbReference type="PANTHER" id="PTHR43161:SF9">
    <property type="entry name" value="SORBITOL DEHYDROGENASE"/>
    <property type="match status" value="1"/>
</dbReference>
<reference evidence="8" key="1">
    <citation type="submission" date="2022-11" db="UniProtKB">
        <authorList>
            <consortium name="WormBaseParasite"/>
        </authorList>
    </citation>
    <scope>IDENTIFICATION</scope>
</reference>
<dbReference type="Proteomes" id="UP000887574">
    <property type="component" value="Unplaced"/>
</dbReference>
<dbReference type="Gene3D" id="3.40.50.720">
    <property type="entry name" value="NAD(P)-binding Rossmann-like Domain"/>
    <property type="match status" value="2"/>
</dbReference>
<evidence type="ECO:0000256" key="3">
    <source>
        <dbReference type="ARBA" id="ARBA00022723"/>
    </source>
</evidence>
<keyword evidence="3" id="KW-0479">Metal-binding</keyword>
<evidence type="ECO:0000313" key="8">
    <source>
        <dbReference type="WBParaSite" id="jg22269"/>
    </source>
</evidence>
<dbReference type="InterPro" id="IPR036291">
    <property type="entry name" value="NAD(P)-bd_dom_sf"/>
</dbReference>